<dbReference type="AlphaFoldDB" id="A0A4D6WU73"/>
<sequence>MSTLNGKKKLKINQISNIILTEKNIDNISGLLGLLSSLNLINRKKKLNIYVSKGIEKYIILGKKYAKTNFRYCIYLYILQTGLIIKNQDYQIYAFNHKLNFEFLLTAKNKYAQFKLNKAQKFQFPVGPIYGKLKNGCSFLLPDGIIIEGYKFTKYNKQGIKKSILTSKYHTRNTKEISCTSKIIEHKFIV</sequence>
<keyword evidence="1" id="KW-0934">Plastid</keyword>
<reference evidence="1" key="1">
    <citation type="journal article" date="2019" name="Mol. Phylogenet. Evol.">
        <title>Morphological evolution and classification of the red algal order Ceramiales inferred using plastid phylogenomics.</title>
        <authorList>
            <person name="Diaz-Tapia P."/>
            <person name="Pasella M.M."/>
            <person name="Verbruggen H."/>
            <person name="Maggs C.A."/>
        </authorList>
    </citation>
    <scope>NUCLEOTIDE SEQUENCE</scope>
    <source>
        <strain evidence="1">HV05551</strain>
    </source>
</reference>
<proteinExistence type="predicted"/>
<dbReference type="InterPro" id="IPR036866">
    <property type="entry name" value="RibonucZ/Hydroxyglut_hydro"/>
</dbReference>
<reference evidence="1" key="2">
    <citation type="submission" date="2019-04" db="EMBL/GenBank/DDBJ databases">
        <authorList>
            <person name="Pasella M."/>
        </authorList>
    </citation>
    <scope>NUCLEOTIDE SEQUENCE</scope>
    <source>
        <strain evidence="1">HV05551</strain>
    </source>
</reference>
<geneLocation type="plastid" evidence="1"/>
<name>A0A4D6WU73_9FLOR</name>
<dbReference type="EMBL" id="MK814680">
    <property type="protein sequence ID" value="QCI07177.1"/>
    <property type="molecule type" value="Genomic_DNA"/>
</dbReference>
<accession>A0A4D6WU73</accession>
<evidence type="ECO:0000313" key="1">
    <source>
        <dbReference type="EMBL" id="QCI07177.1"/>
    </source>
</evidence>
<organism evidence="1">
    <name type="scientific">Hypnea pannosa</name>
    <dbReference type="NCBI Taxonomy" id="105607"/>
    <lineage>
        <taxon>Eukaryota</taxon>
        <taxon>Rhodophyta</taxon>
        <taxon>Florideophyceae</taxon>
        <taxon>Rhodymeniophycidae</taxon>
        <taxon>Gigartinales</taxon>
        <taxon>Hypneaceae</taxon>
        <taxon>Hypnea</taxon>
    </lineage>
</organism>
<gene>
    <name evidence="1" type="primary">rnz</name>
</gene>
<dbReference type="Gene3D" id="3.60.15.10">
    <property type="entry name" value="Ribonuclease Z/Hydroxyacylglutathione hydrolase-like"/>
    <property type="match status" value="1"/>
</dbReference>
<protein>
    <submittedName>
        <fullName evidence="1">Ribonuclease Z</fullName>
    </submittedName>
</protein>
<dbReference type="SUPFAM" id="SSF56281">
    <property type="entry name" value="Metallo-hydrolase/oxidoreductase"/>
    <property type="match status" value="1"/>
</dbReference>